<organism evidence="9 10">
    <name type="scientific">Puia dinghuensis</name>
    <dbReference type="NCBI Taxonomy" id="1792502"/>
    <lineage>
        <taxon>Bacteria</taxon>
        <taxon>Pseudomonadati</taxon>
        <taxon>Bacteroidota</taxon>
        <taxon>Chitinophagia</taxon>
        <taxon>Chitinophagales</taxon>
        <taxon>Chitinophagaceae</taxon>
        <taxon>Puia</taxon>
    </lineage>
</organism>
<dbReference type="EMBL" id="BMJC01000004">
    <property type="protein sequence ID" value="GGB13359.1"/>
    <property type="molecule type" value="Genomic_DNA"/>
</dbReference>
<keyword evidence="3 7" id="KW-1134">Transmembrane beta strand</keyword>
<dbReference type="GO" id="GO:0009279">
    <property type="term" value="C:cell outer membrane"/>
    <property type="evidence" value="ECO:0007669"/>
    <property type="project" value="UniProtKB-SubCell"/>
</dbReference>
<evidence type="ECO:0000256" key="3">
    <source>
        <dbReference type="ARBA" id="ARBA00022452"/>
    </source>
</evidence>
<evidence type="ECO:0000313" key="10">
    <source>
        <dbReference type="Proteomes" id="UP000607559"/>
    </source>
</evidence>
<dbReference type="Gene3D" id="2.40.170.20">
    <property type="entry name" value="TonB-dependent receptor, beta-barrel domain"/>
    <property type="match status" value="1"/>
</dbReference>
<evidence type="ECO:0000259" key="8">
    <source>
        <dbReference type="Pfam" id="PF07715"/>
    </source>
</evidence>
<dbReference type="InterPro" id="IPR008969">
    <property type="entry name" value="CarboxyPept-like_regulatory"/>
</dbReference>
<comment type="subcellular location">
    <subcellularLocation>
        <location evidence="1 7">Cell outer membrane</location>
        <topology evidence="1 7">Multi-pass membrane protein</topology>
    </subcellularLocation>
</comment>
<comment type="caution">
    <text evidence="9">The sequence shown here is derived from an EMBL/GenBank/DDBJ whole genome shotgun (WGS) entry which is preliminary data.</text>
</comment>
<dbReference type="InterPro" id="IPR036942">
    <property type="entry name" value="Beta-barrel_TonB_sf"/>
</dbReference>
<accession>A0A8J2UG79</accession>
<dbReference type="InterPro" id="IPR012910">
    <property type="entry name" value="Plug_dom"/>
</dbReference>
<keyword evidence="2 7" id="KW-0813">Transport</keyword>
<dbReference type="Gene3D" id="2.60.40.1120">
    <property type="entry name" value="Carboxypeptidase-like, regulatory domain"/>
    <property type="match status" value="1"/>
</dbReference>
<evidence type="ECO:0000256" key="4">
    <source>
        <dbReference type="ARBA" id="ARBA00022692"/>
    </source>
</evidence>
<protein>
    <submittedName>
        <fullName evidence="9">SusC/RagA family TonB-linked outer membrane protein</fullName>
    </submittedName>
</protein>
<feature type="domain" description="TonB-dependent receptor plug" evidence="8">
    <location>
        <begin position="111"/>
        <end position="233"/>
    </location>
</feature>
<keyword evidence="10" id="KW-1185">Reference proteome</keyword>
<dbReference type="Pfam" id="PF13715">
    <property type="entry name" value="CarbopepD_reg_2"/>
    <property type="match status" value="1"/>
</dbReference>
<evidence type="ECO:0000256" key="2">
    <source>
        <dbReference type="ARBA" id="ARBA00022448"/>
    </source>
</evidence>
<dbReference type="PROSITE" id="PS52016">
    <property type="entry name" value="TONB_DEPENDENT_REC_3"/>
    <property type="match status" value="1"/>
</dbReference>
<name>A0A8J2UG79_9BACT</name>
<dbReference type="InterPro" id="IPR023996">
    <property type="entry name" value="TonB-dep_OMP_SusC/RagA"/>
</dbReference>
<dbReference type="NCBIfam" id="TIGR04056">
    <property type="entry name" value="OMP_RagA_SusC"/>
    <property type="match status" value="1"/>
</dbReference>
<keyword evidence="4 7" id="KW-0812">Transmembrane</keyword>
<reference evidence="9" key="1">
    <citation type="journal article" date="2014" name="Int. J. Syst. Evol. Microbiol.">
        <title>Complete genome sequence of Corynebacterium casei LMG S-19264T (=DSM 44701T), isolated from a smear-ripened cheese.</title>
        <authorList>
            <consortium name="US DOE Joint Genome Institute (JGI-PGF)"/>
            <person name="Walter F."/>
            <person name="Albersmeier A."/>
            <person name="Kalinowski J."/>
            <person name="Ruckert C."/>
        </authorList>
    </citation>
    <scope>NUCLEOTIDE SEQUENCE</scope>
    <source>
        <strain evidence="9">CGMCC 1.15448</strain>
    </source>
</reference>
<evidence type="ECO:0000256" key="6">
    <source>
        <dbReference type="ARBA" id="ARBA00023237"/>
    </source>
</evidence>
<dbReference type="InterPro" id="IPR037066">
    <property type="entry name" value="Plug_dom_sf"/>
</dbReference>
<dbReference type="InterPro" id="IPR039426">
    <property type="entry name" value="TonB-dep_rcpt-like"/>
</dbReference>
<dbReference type="Proteomes" id="UP000607559">
    <property type="component" value="Unassembled WGS sequence"/>
</dbReference>
<evidence type="ECO:0000256" key="1">
    <source>
        <dbReference type="ARBA" id="ARBA00004571"/>
    </source>
</evidence>
<keyword evidence="6 7" id="KW-0998">Cell outer membrane</keyword>
<dbReference type="Pfam" id="PF07715">
    <property type="entry name" value="Plug"/>
    <property type="match status" value="1"/>
</dbReference>
<evidence type="ECO:0000313" key="9">
    <source>
        <dbReference type="EMBL" id="GGB13359.1"/>
    </source>
</evidence>
<evidence type="ECO:0000256" key="7">
    <source>
        <dbReference type="PROSITE-ProRule" id="PRU01360"/>
    </source>
</evidence>
<gene>
    <name evidence="9" type="ORF">GCM10011511_41290</name>
</gene>
<keyword evidence="5 7" id="KW-0472">Membrane</keyword>
<reference evidence="9" key="2">
    <citation type="submission" date="2020-09" db="EMBL/GenBank/DDBJ databases">
        <authorList>
            <person name="Sun Q."/>
            <person name="Zhou Y."/>
        </authorList>
    </citation>
    <scope>NUCLEOTIDE SEQUENCE</scope>
    <source>
        <strain evidence="9">CGMCC 1.15448</strain>
    </source>
</reference>
<evidence type="ECO:0000256" key="5">
    <source>
        <dbReference type="ARBA" id="ARBA00023136"/>
    </source>
</evidence>
<dbReference type="SUPFAM" id="SSF49464">
    <property type="entry name" value="Carboxypeptidase regulatory domain-like"/>
    <property type="match status" value="1"/>
</dbReference>
<dbReference type="Gene3D" id="2.170.130.10">
    <property type="entry name" value="TonB-dependent receptor, plug domain"/>
    <property type="match status" value="1"/>
</dbReference>
<comment type="similarity">
    <text evidence="7">Belongs to the TonB-dependent receptor family.</text>
</comment>
<proteinExistence type="inferred from homology"/>
<sequence length="1055" mass="113977">MGMLLLMSNGLFAQTSDVTGRVTDATGSPIPNATIRVKGVKGGTSADANGSFKIRAAGNATLVISAVGFEQTEIAVDHRTSLTFSLRSANLSLSEVVVTALGVKREKKILGYSVTTVGKQDVELRPEEDVTRILQGKAPGVDILATSGISGSGTNISIRGISTITGGASTPLFIVDGVPFDASSNVNNSFQYGGGISASSRFLDLDPNDIESVSVLKGLAAATLYGEAGRNGVILVTTKGGSGRRTNRKMEITASQSLFANQVANLPDYTTKYGGGFDLAPSAAFSNWGPAFTNPPLQVAYSPSLVAAFPSLYAGKTQDFKSYTNNVKDFFRTGLISTTSVNVGASGPTTTFNANYTYTADNGFTPNNRVWKNNFGLGGTAKLANNFSANAVLNFAITDMRTPTVGANGGGGSADVASVFGDLIFTPRSVNLMGLPFQNPVDGSSIYYRNGNDIENPRWTANNDISGDKVYRTFGTFGLKYDVIKGLSINYRFGLDLYQEYQTLEVNKGGKQGGVGYVNGLYRTTNIQNSVLNNSVFINYSTPLGENFTLDAEAGYDLRHDNYSQNGLKSTQQIVFGLFDHSNFISHDINDEGGGDLDYKSEEIREGAFGQATVAYKEFLYLTGSARNDWVSTLEPAHREQFYPGVSASFIPTSVLAFLQKSKTVNYLKLRLSYATSAHFPTPYNTRPYINLSTNSFVDKNGNVINVASIPNQVPNPNLQPELLKETEAGIEGKFFDSRITVDLTGYFRTAHNQILNRQLDASTGYSYTTINAGSVDNKGIEASLTYTVIRNKNWTWDLTGNFFLNRSKVHDLPADIKQIELAGGGYTNLGGFAINGKPLGVLQGSYTQRDAKSGKKIVDNNGYYLGSSDIAVIGDPTPAYKLTGISVLTWRYLSFRVQVDYTRGGKMWSNTTRTMLARGVTKDTDFDRTLPYTIPNTVKQDGTPNDIQQSVDNIYFNSYGFGPAGESVWDATLIRLREASLAFSMPARMLKGTPFGAASLNISGTNLWYLAPNFPKHTRFDPEVNSLGITNAKGLDFFAGPSSRRFGASLRLSF</sequence>
<dbReference type="SUPFAM" id="SSF56935">
    <property type="entry name" value="Porins"/>
    <property type="match status" value="1"/>
</dbReference>
<dbReference type="AlphaFoldDB" id="A0A8J2UG79"/>